<protein>
    <submittedName>
        <fullName evidence="1">Phosphohistidine phosphatase SixA</fullName>
    </submittedName>
</protein>
<evidence type="ECO:0000313" key="2">
    <source>
        <dbReference type="Proteomes" id="UP000033636"/>
    </source>
</evidence>
<name>A0ACC6V2T3_9CREN</name>
<accession>A0ACC6V2T3</accession>
<proteinExistence type="predicted"/>
<organism evidence="1 2">
    <name type="scientific">Thermoproteus sp. AZ2</name>
    <dbReference type="NCBI Taxonomy" id="1609232"/>
    <lineage>
        <taxon>Archaea</taxon>
        <taxon>Thermoproteota</taxon>
        <taxon>Thermoprotei</taxon>
        <taxon>Thermoproteales</taxon>
        <taxon>Thermoproteaceae</taxon>
        <taxon>Thermoproteus</taxon>
    </lineage>
</organism>
<gene>
    <name evidence="1" type="primary">sixA</name>
    <name evidence="1" type="ORF">TU35_009155</name>
</gene>
<dbReference type="Proteomes" id="UP000033636">
    <property type="component" value="Unassembled WGS sequence"/>
</dbReference>
<dbReference type="EMBL" id="JZWT02000031">
    <property type="protein sequence ID" value="MFB6491382.1"/>
    <property type="molecule type" value="Genomic_DNA"/>
</dbReference>
<evidence type="ECO:0000313" key="1">
    <source>
        <dbReference type="EMBL" id="MFB6491382.1"/>
    </source>
</evidence>
<reference evidence="1" key="1">
    <citation type="submission" date="2024-07" db="EMBL/GenBank/DDBJ databases">
        <title>Metagenome and Metagenome-Assembled Genomes of Archaea from a hot spring from the geothermal field of Los Azufres, Mexico.</title>
        <authorList>
            <person name="Marin-Paredes R."/>
            <person name="Martinez-Romero E."/>
            <person name="Servin-Garciduenas L.E."/>
        </authorList>
    </citation>
    <scope>NUCLEOTIDE SEQUENCE</scope>
</reference>
<sequence>MLYLASHGKAYTELEDPDRRLTDEGIRETRRVALRLREAGVVVDEVIYGNSLRARQTAEIFAEYLSPKIMREADGLGPNDAPSIWAAMLRGTSKPTMVVGHAPFLARLATILVVGRPDPPIVSLKCSSVLKLEKDQGGWRIAWLLTPRLL</sequence>
<comment type="caution">
    <text evidence="1">The sequence shown here is derived from an EMBL/GenBank/DDBJ whole genome shotgun (WGS) entry which is preliminary data.</text>
</comment>